<dbReference type="PANTHER" id="PTHR34001:SF3">
    <property type="entry name" value="BLL7405 PROTEIN"/>
    <property type="match status" value="1"/>
</dbReference>
<dbReference type="Proteomes" id="UP000182264">
    <property type="component" value="Chromosome"/>
</dbReference>
<dbReference type="EMBL" id="CP015518">
    <property type="protein sequence ID" value="APG24343.1"/>
    <property type="molecule type" value="Genomic_DNA"/>
</dbReference>
<dbReference type="SUPFAM" id="SSF56925">
    <property type="entry name" value="OMPA-like"/>
    <property type="match status" value="1"/>
</dbReference>
<evidence type="ECO:0000256" key="3">
    <source>
        <dbReference type="ARBA" id="ARBA00023136"/>
    </source>
</evidence>
<name>A0A1L3GEH5_SYNAC</name>
<dbReference type="OrthoDB" id="9922at2"/>
<reference evidence="6 7" key="1">
    <citation type="journal article" date="2017" name="Genome Announc.">
        <title>Complete Genome Sequences of Two Acetylene-Fermenting Pelobacter acetylenicus Strains.</title>
        <authorList>
            <person name="Sutton J.M."/>
            <person name="Baesman S.M."/>
            <person name="Fierst J.L."/>
            <person name="Poret-Peterson A.T."/>
            <person name="Oremland R.S."/>
            <person name="Dunlap D.S."/>
            <person name="Akob D.M."/>
        </authorList>
    </citation>
    <scope>NUCLEOTIDE SEQUENCE [LARGE SCALE GENOMIC DNA]</scope>
    <source>
        <strain evidence="6 7">DSM 3247</strain>
    </source>
</reference>
<protein>
    <recommendedName>
        <fullName evidence="5">Outer membrane protein beta-barrel domain-containing protein</fullName>
    </recommendedName>
</protein>
<evidence type="ECO:0000256" key="4">
    <source>
        <dbReference type="SAM" id="SignalP"/>
    </source>
</evidence>
<dbReference type="AlphaFoldDB" id="A0A1L3GEH5"/>
<evidence type="ECO:0000256" key="1">
    <source>
        <dbReference type="ARBA" id="ARBA00004370"/>
    </source>
</evidence>
<keyword evidence="2 4" id="KW-0732">Signal</keyword>
<dbReference type="RefSeq" id="WP_072286183.1">
    <property type="nucleotide sequence ID" value="NZ_CP015455.1"/>
</dbReference>
<feature type="domain" description="Outer membrane protein beta-barrel" evidence="5">
    <location>
        <begin position="8"/>
        <end position="230"/>
    </location>
</feature>
<dbReference type="Gene3D" id="2.40.160.20">
    <property type="match status" value="1"/>
</dbReference>
<comment type="subcellular location">
    <subcellularLocation>
        <location evidence="1">Membrane</location>
    </subcellularLocation>
</comment>
<feature type="signal peptide" evidence="4">
    <location>
        <begin position="1"/>
        <end position="22"/>
    </location>
</feature>
<feature type="chain" id="PRO_5012159555" description="Outer membrane protein beta-barrel domain-containing protein" evidence="4">
    <location>
        <begin position="23"/>
        <end position="230"/>
    </location>
</feature>
<evidence type="ECO:0000256" key="2">
    <source>
        <dbReference type="ARBA" id="ARBA00022729"/>
    </source>
</evidence>
<dbReference type="InterPro" id="IPR027385">
    <property type="entry name" value="Beta-barrel_OMP"/>
</dbReference>
<gene>
    <name evidence="6" type="ORF">A7E75_04315</name>
</gene>
<dbReference type="InterPro" id="IPR051692">
    <property type="entry name" value="OMP-like"/>
</dbReference>
<keyword evidence="7" id="KW-1185">Reference proteome</keyword>
<evidence type="ECO:0000313" key="6">
    <source>
        <dbReference type="EMBL" id="APG24343.1"/>
    </source>
</evidence>
<proteinExistence type="predicted"/>
<dbReference type="Pfam" id="PF13505">
    <property type="entry name" value="OMP_b-brl"/>
    <property type="match status" value="1"/>
</dbReference>
<evidence type="ECO:0000259" key="5">
    <source>
        <dbReference type="Pfam" id="PF13505"/>
    </source>
</evidence>
<sequence>MKQVFFGFVVLGLMVVAVPSLAADIPAYNWSGFYVGINGGYGWGKTNWDYIGGTTKADHHVSGGMAGGTAGANLQLLSYQGKMPAVVGGIEIDFDWADFDGSGPCPNPRFRAESSIDALATLRGRLGLAFGRLLIYGTGGLAVGKVDVDTVDTEGAAIPPSGTPKNGEDKWRAGYVVGAGAEYALWKNFSLKVEYQYYDLGKSRHKVDNDLPVYAGARGEFIRGGINYKF</sequence>
<evidence type="ECO:0000313" key="7">
    <source>
        <dbReference type="Proteomes" id="UP000182264"/>
    </source>
</evidence>
<organism evidence="6 7">
    <name type="scientific">Syntrophotalea acetylenica</name>
    <name type="common">Pelobacter acetylenicus</name>
    <dbReference type="NCBI Taxonomy" id="29542"/>
    <lineage>
        <taxon>Bacteria</taxon>
        <taxon>Pseudomonadati</taxon>
        <taxon>Thermodesulfobacteriota</taxon>
        <taxon>Desulfuromonadia</taxon>
        <taxon>Desulfuromonadales</taxon>
        <taxon>Syntrophotaleaceae</taxon>
        <taxon>Syntrophotalea</taxon>
    </lineage>
</organism>
<accession>A0A1L3GEH5</accession>
<keyword evidence="3" id="KW-0472">Membrane</keyword>
<dbReference type="InterPro" id="IPR011250">
    <property type="entry name" value="OMP/PagP_B-barrel"/>
</dbReference>
<dbReference type="KEGG" id="pace:A6070_12950"/>
<dbReference type="GO" id="GO:0016020">
    <property type="term" value="C:membrane"/>
    <property type="evidence" value="ECO:0007669"/>
    <property type="project" value="UniProtKB-SubCell"/>
</dbReference>
<dbReference type="STRING" id="29542.A6070_12950"/>
<dbReference type="PANTHER" id="PTHR34001">
    <property type="entry name" value="BLL7405 PROTEIN"/>
    <property type="match status" value="1"/>
</dbReference>